<evidence type="ECO:0008006" key="3">
    <source>
        <dbReference type="Google" id="ProtNLM"/>
    </source>
</evidence>
<comment type="caution">
    <text evidence="1">The sequence shown here is derived from an EMBL/GenBank/DDBJ whole genome shotgun (WGS) entry which is preliminary data.</text>
</comment>
<keyword evidence="2" id="KW-1185">Reference proteome</keyword>
<sequence>MANKEWMKELRSLVSQDEKIMYEFALQAVQNQPNVSSKLLNRALETAISFPHLIRSFLVYGNAKAVNKETLPLLLELETLLNYRQQMLLTRFFERLSTAVICENQELLEGRIDEEFLRFNIAVASSSDEELEQMYYDVMQALKSDSKFNATYMLSAERIQDRLIKVGLYTEETVKDTLKKRKFIEDFEDYEAVFAIRAAAHFEMDDYIEKFSILLASDMDVLAEEVAHYYIAIGSKKAVKAVKPYLLIEDSFVFSLKVMQGIASEKAIEAIVDAFEHVSVEDQAIILETLCYLLSDKAFPLIEAFEEEGYEPTFIDLEHYYYSLYHYHKKEHPSLTTWKQAFEDQEDAAAIERENARQELILRLKPGRNEKCICGSGKKFKKCCGAPINSRQYIFS</sequence>
<dbReference type="Pfam" id="PF02810">
    <property type="entry name" value="SEC-C"/>
    <property type="match status" value="1"/>
</dbReference>
<evidence type="ECO:0000313" key="2">
    <source>
        <dbReference type="Proteomes" id="UP000093199"/>
    </source>
</evidence>
<dbReference type="Proteomes" id="UP000093199">
    <property type="component" value="Unassembled WGS sequence"/>
</dbReference>
<dbReference type="SUPFAM" id="SSF103642">
    <property type="entry name" value="Sec-C motif"/>
    <property type="match status" value="1"/>
</dbReference>
<proteinExistence type="predicted"/>
<evidence type="ECO:0000313" key="1">
    <source>
        <dbReference type="EMBL" id="OCS84324.1"/>
    </source>
</evidence>
<dbReference type="Gene3D" id="3.10.450.50">
    <property type="match status" value="1"/>
</dbReference>
<gene>
    <name evidence="1" type="ORF">A6M13_15685</name>
</gene>
<dbReference type="STRING" id="33978.A6M13_15685"/>
<dbReference type="RefSeq" id="WP_066546592.1">
    <property type="nucleotide sequence ID" value="NZ_MASJ01000027.1"/>
</dbReference>
<organism evidence="1 2">
    <name type="scientific">Caryophanon tenue</name>
    <dbReference type="NCBI Taxonomy" id="33978"/>
    <lineage>
        <taxon>Bacteria</taxon>
        <taxon>Bacillati</taxon>
        <taxon>Bacillota</taxon>
        <taxon>Bacilli</taxon>
        <taxon>Bacillales</taxon>
        <taxon>Caryophanaceae</taxon>
        <taxon>Caryophanon</taxon>
    </lineage>
</organism>
<accession>A0A1C0YAX3</accession>
<dbReference type="InterPro" id="IPR004027">
    <property type="entry name" value="SEC_C_motif"/>
</dbReference>
<name>A0A1C0YAX3_9BACL</name>
<dbReference type="AlphaFoldDB" id="A0A1C0YAX3"/>
<protein>
    <recommendedName>
        <fullName evidence="3">Preprotein translocase subunit SecA</fullName>
    </recommendedName>
</protein>
<dbReference type="EMBL" id="MASJ01000027">
    <property type="protein sequence ID" value="OCS84324.1"/>
    <property type="molecule type" value="Genomic_DNA"/>
</dbReference>
<reference evidence="1 2" key="1">
    <citation type="submission" date="2016-07" db="EMBL/GenBank/DDBJ databases">
        <title>Caryophanon tenue genome sequencing.</title>
        <authorList>
            <person name="Verma A."/>
            <person name="Pal Y."/>
            <person name="Krishnamurthi S."/>
        </authorList>
    </citation>
    <scope>NUCLEOTIDE SEQUENCE [LARGE SCALE GENOMIC DNA]</scope>
    <source>
        <strain evidence="1 2">DSM 14152</strain>
    </source>
</reference>